<feature type="region of interest" description="Disordered" evidence="14">
    <location>
        <begin position="518"/>
        <end position="540"/>
    </location>
</feature>
<keyword evidence="4 15" id="KW-0812">Transmembrane</keyword>
<keyword evidence="9" id="KW-0406">Ion transport</keyword>
<keyword evidence="8" id="KW-0915">Sodium</keyword>
<keyword evidence="5" id="KW-0769">Symport</keyword>
<feature type="compositionally biased region" description="Basic and acidic residues" evidence="14">
    <location>
        <begin position="519"/>
        <end position="540"/>
    </location>
</feature>
<dbReference type="Proteomes" id="UP000085678">
    <property type="component" value="Unplaced"/>
</dbReference>
<evidence type="ECO:0000256" key="3">
    <source>
        <dbReference type="ARBA" id="ARBA00022448"/>
    </source>
</evidence>
<dbReference type="AlphaFoldDB" id="A0A1S3HAH8"/>
<evidence type="ECO:0000256" key="7">
    <source>
        <dbReference type="ARBA" id="ARBA00022989"/>
    </source>
</evidence>
<evidence type="ECO:0000256" key="8">
    <source>
        <dbReference type="ARBA" id="ARBA00023053"/>
    </source>
</evidence>
<keyword evidence="7 15" id="KW-1133">Transmembrane helix</keyword>
<feature type="transmembrane region" description="Helical" evidence="15">
    <location>
        <begin position="186"/>
        <end position="204"/>
    </location>
</feature>
<sequence length="610" mass="67082">MEINVWGLVAIVILYVVIFIIGIIAGRKAKRKGKQLDSEELILANRNIGPFVGIFTMTATWVGGGYINGTAEEVVKNGLVWCQAPWGYGLALAVGGLFFAKPMRESGYITMLDPFHEKYGPVMAALLYIPALIGDLLWAAAILAALGSSLTVVIGLDNTISIVVSAAIAVLYTLMGGLYSVAYTDVAQLLFMMFGLVLAFPFAMKHEAVSDIAVTAPDWLGSIDVDNTGTYLDSAMQLIMGGIPWQEYFQRVMSSRTARQAQLMSCMAAFGCILSAVPPAIIGAIAASTNWTMTGYYRDFNLTSVPPEEYKNLLPLVLNYLTPPVVSFFGLGAVSAAVMSSTDSIILSMSSLFAHNVYRPLRQFLGCGRKASEREVTWVLRISVVVYGALATLMAITMNSVYALLFICSDAIYVILFPQLTCVLFFKKCNVYGSAIGYVLGWILRLGAGESTFGIPTFIYFPWYDYENNIQRFPFKLLIVIITFPTIILFSLLFDLLIRKEIIPDFLSCCLAETEADDTSNKEREGTKDLSERETKDIHKPRDSDVVGLRFRKMDTADVDFHFEDPKRTSGIWEIRTPAAVEGREAMTLNSDNAGRESGTAEVPSTRISD</sequence>
<dbReference type="GO" id="GO:0005307">
    <property type="term" value="F:choline:sodium symporter activity"/>
    <property type="evidence" value="ECO:0007669"/>
    <property type="project" value="TreeGrafter"/>
</dbReference>
<keyword evidence="6" id="KW-0530">Neurotransmitter biosynthesis</keyword>
<evidence type="ECO:0000256" key="11">
    <source>
        <dbReference type="ARBA" id="ARBA00023180"/>
    </source>
</evidence>
<dbReference type="PANTHER" id="PTHR45897:SF4">
    <property type="entry name" value="HIGH-AFFINITY CHOLINE TRANSPORTER 1"/>
    <property type="match status" value="1"/>
</dbReference>
<feature type="transmembrane region" description="Helical" evidence="15">
    <location>
        <begin position="78"/>
        <end position="100"/>
    </location>
</feature>
<feature type="transmembrane region" description="Helical" evidence="15">
    <location>
        <begin position="121"/>
        <end position="146"/>
    </location>
</feature>
<dbReference type="Pfam" id="PF00474">
    <property type="entry name" value="SSF"/>
    <property type="match status" value="1"/>
</dbReference>
<evidence type="ECO:0000256" key="12">
    <source>
        <dbReference type="ARBA" id="ARBA00023201"/>
    </source>
</evidence>
<keyword evidence="16" id="KW-1185">Reference proteome</keyword>
<dbReference type="InterPro" id="IPR052244">
    <property type="entry name" value="Choline_transporter"/>
</dbReference>
<evidence type="ECO:0000256" key="5">
    <source>
        <dbReference type="ARBA" id="ARBA00022847"/>
    </source>
</evidence>
<keyword evidence="3" id="KW-0813">Transport</keyword>
<proteinExistence type="inferred from homology"/>
<dbReference type="GO" id="GO:0005886">
    <property type="term" value="C:plasma membrane"/>
    <property type="evidence" value="ECO:0007669"/>
    <property type="project" value="TreeGrafter"/>
</dbReference>
<dbReference type="RefSeq" id="XP_013382456.1">
    <property type="nucleotide sequence ID" value="XM_013527002.2"/>
</dbReference>
<evidence type="ECO:0000256" key="15">
    <source>
        <dbReference type="SAM" id="Phobius"/>
    </source>
</evidence>
<accession>A0A1S3HAH8</accession>
<protein>
    <submittedName>
        <fullName evidence="17">High affinity choline transporter 1-like</fullName>
    </submittedName>
</protein>
<dbReference type="InterPro" id="IPR001734">
    <property type="entry name" value="Na/solute_symporter"/>
</dbReference>
<feature type="transmembrane region" description="Helical" evidence="15">
    <location>
        <begin position="6"/>
        <end position="26"/>
    </location>
</feature>
<comment type="subcellular location">
    <subcellularLocation>
        <location evidence="1">Membrane</location>
        <topology evidence="1">Multi-pass membrane protein</topology>
    </subcellularLocation>
</comment>
<dbReference type="InterPro" id="IPR038377">
    <property type="entry name" value="Na/Glc_symporter_sf"/>
</dbReference>
<dbReference type="OrthoDB" id="546820at2759"/>
<comment type="similarity">
    <text evidence="2 13">Belongs to the sodium:solute symporter (SSF) (TC 2.A.21) family.</text>
</comment>
<feature type="transmembrane region" description="Helical" evidence="15">
    <location>
        <begin position="325"/>
        <end position="358"/>
    </location>
</feature>
<feature type="transmembrane region" description="Helical" evidence="15">
    <location>
        <begin position="47"/>
        <end position="66"/>
    </location>
</feature>
<dbReference type="KEGG" id="lak:106153173"/>
<keyword evidence="11" id="KW-0325">Glycoprotein</keyword>
<feature type="transmembrane region" description="Helical" evidence="15">
    <location>
        <begin position="266"/>
        <end position="287"/>
    </location>
</feature>
<gene>
    <name evidence="17" type="primary">LOC106153173</name>
</gene>
<feature type="transmembrane region" description="Helical" evidence="15">
    <location>
        <begin position="378"/>
        <end position="396"/>
    </location>
</feature>
<evidence type="ECO:0000313" key="17">
    <source>
        <dbReference type="RefSeq" id="XP_013382456.1"/>
    </source>
</evidence>
<dbReference type="InParanoid" id="A0A1S3HAH8"/>
<evidence type="ECO:0000256" key="1">
    <source>
        <dbReference type="ARBA" id="ARBA00004141"/>
    </source>
</evidence>
<dbReference type="CDD" id="cd11474">
    <property type="entry name" value="SLC5sbd_CHT"/>
    <property type="match status" value="1"/>
</dbReference>
<dbReference type="GO" id="GO:0008292">
    <property type="term" value="P:acetylcholine biosynthetic process"/>
    <property type="evidence" value="ECO:0007669"/>
    <property type="project" value="TreeGrafter"/>
</dbReference>
<evidence type="ECO:0000256" key="13">
    <source>
        <dbReference type="RuleBase" id="RU362091"/>
    </source>
</evidence>
<keyword evidence="10 15" id="KW-0472">Membrane</keyword>
<feature type="transmembrane region" description="Helical" evidence="15">
    <location>
        <begin position="152"/>
        <end position="174"/>
    </location>
</feature>
<feature type="transmembrane region" description="Helical" evidence="15">
    <location>
        <begin position="438"/>
        <end position="463"/>
    </location>
</feature>
<dbReference type="PROSITE" id="PS50283">
    <property type="entry name" value="NA_SOLUT_SYMP_3"/>
    <property type="match status" value="1"/>
</dbReference>
<name>A0A1S3HAH8_LINAN</name>
<evidence type="ECO:0000256" key="6">
    <source>
        <dbReference type="ARBA" id="ARBA00022979"/>
    </source>
</evidence>
<keyword evidence="12" id="KW-0739">Sodium transport</keyword>
<organism evidence="16 17">
    <name type="scientific">Lingula anatina</name>
    <name type="common">Brachiopod</name>
    <name type="synonym">Lingula unguis</name>
    <dbReference type="NCBI Taxonomy" id="7574"/>
    <lineage>
        <taxon>Eukaryota</taxon>
        <taxon>Metazoa</taxon>
        <taxon>Spiralia</taxon>
        <taxon>Lophotrochozoa</taxon>
        <taxon>Brachiopoda</taxon>
        <taxon>Linguliformea</taxon>
        <taxon>Lingulata</taxon>
        <taxon>Lingulida</taxon>
        <taxon>Linguloidea</taxon>
        <taxon>Lingulidae</taxon>
        <taxon>Lingula</taxon>
    </lineage>
</organism>
<evidence type="ECO:0000256" key="14">
    <source>
        <dbReference type="SAM" id="MobiDB-lite"/>
    </source>
</evidence>
<feature type="transmembrane region" description="Helical" evidence="15">
    <location>
        <begin position="475"/>
        <end position="498"/>
    </location>
</feature>
<feature type="region of interest" description="Disordered" evidence="14">
    <location>
        <begin position="583"/>
        <end position="610"/>
    </location>
</feature>
<feature type="transmembrane region" description="Helical" evidence="15">
    <location>
        <begin position="402"/>
        <end position="426"/>
    </location>
</feature>
<evidence type="ECO:0000256" key="2">
    <source>
        <dbReference type="ARBA" id="ARBA00006434"/>
    </source>
</evidence>
<evidence type="ECO:0000256" key="10">
    <source>
        <dbReference type="ARBA" id="ARBA00023136"/>
    </source>
</evidence>
<evidence type="ECO:0000256" key="9">
    <source>
        <dbReference type="ARBA" id="ARBA00023065"/>
    </source>
</evidence>
<dbReference type="PANTHER" id="PTHR45897">
    <property type="entry name" value="HIGH-AFFINITY CHOLINE TRANSPORTER 1"/>
    <property type="match status" value="1"/>
</dbReference>
<evidence type="ECO:0000256" key="4">
    <source>
        <dbReference type="ARBA" id="ARBA00022692"/>
    </source>
</evidence>
<dbReference type="GeneID" id="106153173"/>
<reference evidence="17" key="1">
    <citation type="submission" date="2025-08" db="UniProtKB">
        <authorList>
            <consortium name="RefSeq"/>
        </authorList>
    </citation>
    <scope>IDENTIFICATION</scope>
    <source>
        <tissue evidence="17">Gonads</tissue>
    </source>
</reference>
<dbReference type="Gene3D" id="1.20.1730.10">
    <property type="entry name" value="Sodium/glucose cotransporter"/>
    <property type="match status" value="1"/>
</dbReference>
<evidence type="ECO:0000313" key="16">
    <source>
        <dbReference type="Proteomes" id="UP000085678"/>
    </source>
</evidence>